<protein>
    <submittedName>
        <fullName evidence="1">Uncharacterized protein</fullName>
    </submittedName>
</protein>
<evidence type="ECO:0000313" key="1">
    <source>
        <dbReference type="EMBL" id="GAA4513156.1"/>
    </source>
</evidence>
<reference evidence="2" key="1">
    <citation type="journal article" date="2019" name="Int. J. Syst. Evol. Microbiol.">
        <title>The Global Catalogue of Microorganisms (GCM) 10K type strain sequencing project: providing services to taxonomists for standard genome sequencing and annotation.</title>
        <authorList>
            <consortium name="The Broad Institute Genomics Platform"/>
            <consortium name="The Broad Institute Genome Sequencing Center for Infectious Disease"/>
            <person name="Wu L."/>
            <person name="Ma J."/>
        </authorList>
    </citation>
    <scope>NUCLEOTIDE SEQUENCE [LARGE SCALE GENOMIC DNA]</scope>
    <source>
        <strain evidence="2">JCM 17933</strain>
    </source>
</reference>
<accession>A0ABP8QY93</accession>
<comment type="caution">
    <text evidence="1">The sequence shown here is derived from an EMBL/GenBank/DDBJ whole genome shotgun (WGS) entry which is preliminary data.</text>
</comment>
<name>A0ABP8QY93_9ACTN</name>
<dbReference type="Proteomes" id="UP001500503">
    <property type="component" value="Unassembled WGS sequence"/>
</dbReference>
<gene>
    <name evidence="1" type="ORF">GCM10023191_079840</name>
</gene>
<organism evidence="1 2">
    <name type="scientific">Actinoallomurus oryzae</name>
    <dbReference type="NCBI Taxonomy" id="502180"/>
    <lineage>
        <taxon>Bacteria</taxon>
        <taxon>Bacillati</taxon>
        <taxon>Actinomycetota</taxon>
        <taxon>Actinomycetes</taxon>
        <taxon>Streptosporangiales</taxon>
        <taxon>Thermomonosporaceae</taxon>
        <taxon>Actinoallomurus</taxon>
    </lineage>
</organism>
<sequence length="109" mass="11607">MHIDHTELEHAARAFVAEDRDLASLVNRLLGRIDDLGDIYGDDDAGRAAKAGFATAREKTAEYSGALCAAYGAVGVNLALMSTDVGRADWDGIAALPRVDRTSVPRFTS</sequence>
<dbReference type="EMBL" id="BAABHF010000048">
    <property type="protein sequence ID" value="GAA4513156.1"/>
    <property type="molecule type" value="Genomic_DNA"/>
</dbReference>
<evidence type="ECO:0000313" key="2">
    <source>
        <dbReference type="Proteomes" id="UP001500503"/>
    </source>
</evidence>
<dbReference type="RefSeq" id="WP_345472973.1">
    <property type="nucleotide sequence ID" value="NZ_BAABHF010000048.1"/>
</dbReference>
<keyword evidence="2" id="KW-1185">Reference proteome</keyword>
<proteinExistence type="predicted"/>